<dbReference type="InterPro" id="IPR036005">
    <property type="entry name" value="Creatinase/aminopeptidase-like"/>
</dbReference>
<accession>A0A1I0GZX6</accession>
<dbReference type="InterPro" id="IPR000994">
    <property type="entry name" value="Pept_M24"/>
</dbReference>
<dbReference type="SUPFAM" id="SSF55920">
    <property type="entry name" value="Creatinase/aminopeptidase"/>
    <property type="match status" value="1"/>
</dbReference>
<evidence type="ECO:0000259" key="1">
    <source>
        <dbReference type="Pfam" id="PF00557"/>
    </source>
</evidence>
<dbReference type="Pfam" id="PF00557">
    <property type="entry name" value="Peptidase_M24"/>
    <property type="match status" value="1"/>
</dbReference>
<dbReference type="GeneID" id="78289251"/>
<gene>
    <name evidence="2" type="ORF">SAMN04489758_13916</name>
</gene>
<protein>
    <submittedName>
        <fullName evidence="2">Xaa-Pro aminopeptidase</fullName>
    </submittedName>
</protein>
<dbReference type="EMBL" id="FOIN01000039">
    <property type="protein sequence ID" value="SET76988.1"/>
    <property type="molecule type" value="Genomic_DNA"/>
</dbReference>
<dbReference type="OrthoDB" id="9765815at2"/>
<keyword evidence="2" id="KW-0031">Aminopeptidase</keyword>
<evidence type="ECO:0000313" key="2">
    <source>
        <dbReference type="EMBL" id="SET76988.1"/>
    </source>
</evidence>
<sequence>MIKIKSVKEQYEIRDACLKERLEIILPKVMNDNDVDMWISASKEYNEDPLFHAITPACYPTARRISMFVFVKDGEKIHRFSLCMPSEELAPYYESYWTDFNNEDQMACLNRLCNEFDPKNIAVNVSDNFSFSDGLTQGLYEMLTNKMDTKYVERIVRNDLLAIKLMELRTPMELQLHPEVMKVAFSIIEEAFSKNSIVPGVTTCEDLQWLMMQRVKDLGLDYWFEPTVDLQRAGLDNPRYFGVIEKGDLLHCDFGIRYLNICTDTQRLAYIAKDDEDEIPQDLLEGMRINDRFQDIVASKMADGKSGNDVLMDSLNQAKEEGIEAVLYSHPCNIYGHGPGTTIGLWNNQNRIPVKGDILMSYDTTYALELNTKATVFGQDYYFYTEETIAFTKDGLIYLYPGRENIYFIK</sequence>
<keyword evidence="2" id="KW-0645">Protease</keyword>
<proteinExistence type="predicted"/>
<name>A0A1I0GZX6_9FIRM</name>
<dbReference type="RefSeq" id="WP_092355996.1">
    <property type="nucleotide sequence ID" value="NZ_FOIN01000039.1"/>
</dbReference>
<dbReference type="AlphaFoldDB" id="A0A1I0GZX6"/>
<dbReference type="GO" id="GO:0004177">
    <property type="term" value="F:aminopeptidase activity"/>
    <property type="evidence" value="ECO:0007669"/>
    <property type="project" value="UniProtKB-KW"/>
</dbReference>
<keyword evidence="3" id="KW-1185">Reference proteome</keyword>
<organism evidence="2 3">
    <name type="scientific">Thomasclavelia cocleata</name>
    <dbReference type="NCBI Taxonomy" id="69824"/>
    <lineage>
        <taxon>Bacteria</taxon>
        <taxon>Bacillati</taxon>
        <taxon>Bacillota</taxon>
        <taxon>Erysipelotrichia</taxon>
        <taxon>Erysipelotrichales</taxon>
        <taxon>Coprobacillaceae</taxon>
        <taxon>Thomasclavelia</taxon>
    </lineage>
</organism>
<dbReference type="Proteomes" id="UP000198558">
    <property type="component" value="Unassembled WGS sequence"/>
</dbReference>
<evidence type="ECO:0000313" key="3">
    <source>
        <dbReference type="Proteomes" id="UP000198558"/>
    </source>
</evidence>
<keyword evidence="2" id="KW-0378">Hydrolase</keyword>
<feature type="domain" description="Peptidase M24" evidence="1">
    <location>
        <begin position="180"/>
        <end position="345"/>
    </location>
</feature>
<dbReference type="Gene3D" id="3.90.230.10">
    <property type="entry name" value="Creatinase/methionine aminopeptidase superfamily"/>
    <property type="match status" value="1"/>
</dbReference>
<reference evidence="3" key="1">
    <citation type="submission" date="2016-10" db="EMBL/GenBank/DDBJ databases">
        <authorList>
            <person name="Varghese N."/>
            <person name="Submissions S."/>
        </authorList>
    </citation>
    <scope>NUCLEOTIDE SEQUENCE [LARGE SCALE GENOMIC DNA]</scope>
    <source>
        <strain evidence="3">DSM 1551</strain>
    </source>
</reference>